<feature type="signal peptide" evidence="1">
    <location>
        <begin position="1"/>
        <end position="30"/>
    </location>
</feature>
<evidence type="ECO:0000313" key="4">
    <source>
        <dbReference type="Proteomes" id="UP000602381"/>
    </source>
</evidence>
<keyword evidence="3" id="KW-0449">Lipoprotein</keyword>
<dbReference type="RefSeq" id="WP_229773446.1">
    <property type="nucleotide sequence ID" value="NZ_BMOV01000001.1"/>
</dbReference>
<dbReference type="Pfam" id="PF04366">
    <property type="entry name" value="Ysc84"/>
    <property type="match status" value="1"/>
</dbReference>
<comment type="caution">
    <text evidence="3">The sequence shown here is derived from an EMBL/GenBank/DDBJ whole genome shotgun (WGS) entry which is preliminary data.</text>
</comment>
<feature type="chain" id="PRO_5045236596" evidence="1">
    <location>
        <begin position="31"/>
        <end position="188"/>
    </location>
</feature>
<gene>
    <name evidence="3" type="ORF">GCM10007972_02460</name>
</gene>
<sequence length="188" mass="19811">MTIGKTMRTLVGALSLIGLFIGGSAFTAHAASKEKIDRRVTEVMSKFREDVDGADSLLAKASAVLVFPSIKKGGIGLGAEYGEGALLIDGKTVDYYSTAAGSIGLQLGGQVRSQILLFMAPEKLDEFRKSDKWEVGVDGSVAVATVGAGGSIDSTNIDAPILAFIFNNKGLMYNLSLEGSKMSRIERN</sequence>
<dbReference type="InterPro" id="IPR007461">
    <property type="entry name" value="Ysc84_actin-binding"/>
</dbReference>
<reference evidence="4" key="1">
    <citation type="journal article" date="2019" name="Int. J. Syst. Evol. Microbiol.">
        <title>The Global Catalogue of Microorganisms (GCM) 10K type strain sequencing project: providing services to taxonomists for standard genome sequencing and annotation.</title>
        <authorList>
            <consortium name="The Broad Institute Genomics Platform"/>
            <consortium name="The Broad Institute Genome Sequencing Center for Infectious Disease"/>
            <person name="Wu L."/>
            <person name="Ma J."/>
        </authorList>
    </citation>
    <scope>NUCLEOTIDE SEQUENCE [LARGE SCALE GENOMIC DNA]</scope>
    <source>
        <strain evidence="4">JCM 17843</strain>
    </source>
</reference>
<evidence type="ECO:0000256" key="1">
    <source>
        <dbReference type="SAM" id="SignalP"/>
    </source>
</evidence>
<evidence type="ECO:0000259" key="2">
    <source>
        <dbReference type="Pfam" id="PF04366"/>
    </source>
</evidence>
<keyword evidence="4" id="KW-1185">Reference proteome</keyword>
<proteinExistence type="predicted"/>
<keyword evidence="1" id="KW-0732">Signal</keyword>
<organism evidence="3 4">
    <name type="scientific">Iodidimonas muriae</name>
    <dbReference type="NCBI Taxonomy" id="261467"/>
    <lineage>
        <taxon>Bacteria</taxon>
        <taxon>Pseudomonadati</taxon>
        <taxon>Pseudomonadota</taxon>
        <taxon>Alphaproteobacteria</taxon>
        <taxon>Iodidimonadales</taxon>
        <taxon>Iodidimonadaceae</taxon>
        <taxon>Iodidimonas</taxon>
    </lineage>
</organism>
<dbReference type="CDD" id="cd11524">
    <property type="entry name" value="SYLF"/>
    <property type="match status" value="1"/>
</dbReference>
<accession>A0ABQ2L6M0</accession>
<dbReference type="Proteomes" id="UP000602381">
    <property type="component" value="Unassembled WGS sequence"/>
</dbReference>
<feature type="domain" description="Ysc84 actin-binding" evidence="2">
    <location>
        <begin position="100"/>
        <end position="183"/>
    </location>
</feature>
<name>A0ABQ2L6M0_9PROT</name>
<evidence type="ECO:0000313" key="3">
    <source>
        <dbReference type="EMBL" id="GGO05249.1"/>
    </source>
</evidence>
<protein>
    <submittedName>
        <fullName evidence="3">Lipoprotein</fullName>
    </submittedName>
</protein>
<dbReference type="EMBL" id="BMOV01000001">
    <property type="protein sequence ID" value="GGO05249.1"/>
    <property type="molecule type" value="Genomic_DNA"/>
</dbReference>